<dbReference type="KEGG" id="aer:AERYTH_06085"/>
<dbReference type="RefSeq" id="WP_067855975.1">
    <property type="nucleotide sequence ID" value="NZ_CP011502.1"/>
</dbReference>
<dbReference type="Proteomes" id="UP000067689">
    <property type="component" value="Chromosome"/>
</dbReference>
<evidence type="ECO:0000259" key="1">
    <source>
        <dbReference type="PROSITE" id="PS50043"/>
    </source>
</evidence>
<sequence>MERKEQVTTVRLPRLSARLLRRERLLDRLDQLAPITIIDGPPGSGVTTLLACWAGRQRARGALVVWLDGTCAMTGQGLMALVAEALSELTGSAPSEHSNATAHEVADLATASGRPCILIVDDAPTFHDETSGLIEALTLAPQLHLAIAVRERSGLVDAADRARLETSLITGEHLAATPSELAEMARCWGHRVDETTLASLREEVGGWVLPARLVLDATPAGDPPLVLGPAVDFVRRCITAAAAPGTPQQELLNIASLLSRVDATTFDLAVREIGLPADPHWSSLVRQLTEQSLLIHRPDSETGYWVVPRTVRRCLSATGSPPRIRDFVTQRLREDPTSSLPVDLGRLALQARRSLNWKLLRDIWVSRGLELLAHHATATTRAYANIPADVTSRMPALRIATTVAGGTSTNFDSGILSRRYAEAGRNIAPRALKALHHDDIVTAVGAAIFARRRDGDIDGALDIARWYLTGAAARAEEKPALSAAVWFEVQHGRTLLIAGDLSASLAASERAIARGTGRADCRAHVRCAAGQAALASSLLAARQETARWLDFEKNCPSLTGWLGEWAGLPARIARGMTALDLLDEESFEAQAPALRSVPILSDLWPLATLALARHASLYGDPEAAVLEVYDGISLRGKQTNDVTEESYLLESCVLRLLLDAGQLTRAMTKLEATVHPRSRHATSDALLHLLSGAEHQSRAIAEVASRAPETPARERVVLLLVQAAAALRCGRVDEARRALATTHADVERLSLPSTYAAIPHQDLEALLQLDPHPPSAALRARDILGPRQTSSHALVVLTPRELEVLRKSAKHRSLSEVAKHLSVSVNTVKKQRVSLYAKMGVKDLQSAILFGRQLGLLED</sequence>
<dbReference type="PROSITE" id="PS50043">
    <property type="entry name" value="HTH_LUXR_2"/>
    <property type="match status" value="1"/>
</dbReference>
<dbReference type="SUPFAM" id="SSF52540">
    <property type="entry name" value="P-loop containing nucleoside triphosphate hydrolases"/>
    <property type="match status" value="1"/>
</dbReference>
<dbReference type="Gene3D" id="3.40.50.300">
    <property type="entry name" value="P-loop containing nucleotide triphosphate hydrolases"/>
    <property type="match status" value="1"/>
</dbReference>
<dbReference type="InterPro" id="IPR027417">
    <property type="entry name" value="P-loop_NTPase"/>
</dbReference>
<dbReference type="STRING" id="2041.AERYTH_06085"/>
<evidence type="ECO:0000313" key="2">
    <source>
        <dbReference type="EMBL" id="ALX04295.1"/>
    </source>
</evidence>
<dbReference type="InterPro" id="IPR016032">
    <property type="entry name" value="Sig_transdc_resp-reg_C-effctor"/>
</dbReference>
<dbReference type="InterPro" id="IPR000792">
    <property type="entry name" value="Tscrpt_reg_LuxR_C"/>
</dbReference>
<accession>A0A0U3TFD7</accession>
<keyword evidence="3" id="KW-1185">Reference proteome</keyword>
<dbReference type="Pfam" id="PF00196">
    <property type="entry name" value="GerE"/>
    <property type="match status" value="1"/>
</dbReference>
<dbReference type="EMBL" id="CP011502">
    <property type="protein sequence ID" value="ALX04295.1"/>
    <property type="molecule type" value="Genomic_DNA"/>
</dbReference>
<dbReference type="PATRIC" id="fig|2041.4.peg.1271"/>
<gene>
    <name evidence="2" type="ORF">AERYTH_06085</name>
</gene>
<evidence type="ECO:0000313" key="3">
    <source>
        <dbReference type="Proteomes" id="UP000067689"/>
    </source>
</evidence>
<organism evidence="2 3">
    <name type="scientific">Aeromicrobium erythreum</name>
    <dbReference type="NCBI Taxonomy" id="2041"/>
    <lineage>
        <taxon>Bacteria</taxon>
        <taxon>Bacillati</taxon>
        <taxon>Actinomycetota</taxon>
        <taxon>Actinomycetes</taxon>
        <taxon>Propionibacteriales</taxon>
        <taxon>Nocardioidaceae</taxon>
        <taxon>Aeromicrobium</taxon>
    </lineage>
</organism>
<dbReference type="SMART" id="SM00421">
    <property type="entry name" value="HTH_LUXR"/>
    <property type="match status" value="1"/>
</dbReference>
<dbReference type="CDD" id="cd06170">
    <property type="entry name" value="LuxR_C_like"/>
    <property type="match status" value="1"/>
</dbReference>
<dbReference type="SUPFAM" id="SSF46894">
    <property type="entry name" value="C-terminal effector domain of the bipartite response regulators"/>
    <property type="match status" value="1"/>
</dbReference>
<proteinExistence type="predicted"/>
<dbReference type="AlphaFoldDB" id="A0A0U3TFD7"/>
<reference evidence="2 3" key="1">
    <citation type="journal article" date="1991" name="Int. J. Syst. Bacteriol.">
        <title>Description of the erythromycin-producing bacterium Arthrobacter sp. strain NRRL B-3381 as Aeromicrobium erythreum gen. nov., sp. nov.</title>
        <authorList>
            <person name="Miller E.S."/>
            <person name="Woese C.R."/>
            <person name="Brenner S."/>
        </authorList>
    </citation>
    <scope>NUCLEOTIDE SEQUENCE [LARGE SCALE GENOMIC DNA]</scope>
    <source>
        <strain evidence="2 3">AR18</strain>
    </source>
</reference>
<dbReference type="GO" id="GO:0006355">
    <property type="term" value="P:regulation of DNA-templated transcription"/>
    <property type="evidence" value="ECO:0007669"/>
    <property type="project" value="InterPro"/>
</dbReference>
<dbReference type="Gene3D" id="1.10.10.10">
    <property type="entry name" value="Winged helix-like DNA-binding domain superfamily/Winged helix DNA-binding domain"/>
    <property type="match status" value="1"/>
</dbReference>
<dbReference type="OrthoDB" id="134985at2"/>
<name>A0A0U3TFD7_9ACTN</name>
<dbReference type="InterPro" id="IPR036388">
    <property type="entry name" value="WH-like_DNA-bd_sf"/>
</dbReference>
<dbReference type="GO" id="GO:0003677">
    <property type="term" value="F:DNA binding"/>
    <property type="evidence" value="ECO:0007669"/>
    <property type="project" value="InterPro"/>
</dbReference>
<feature type="domain" description="HTH luxR-type" evidence="1">
    <location>
        <begin position="790"/>
        <end position="855"/>
    </location>
</feature>
<protein>
    <recommendedName>
        <fullName evidence="1">HTH luxR-type domain-containing protein</fullName>
    </recommendedName>
</protein>